<dbReference type="EMBL" id="BKCJ010404522">
    <property type="protein sequence ID" value="GFA32339.1"/>
    <property type="molecule type" value="Genomic_DNA"/>
</dbReference>
<proteinExistence type="predicted"/>
<accession>A0A699JGA3</accession>
<gene>
    <name evidence="1" type="ORF">Tci_604311</name>
</gene>
<comment type="caution">
    <text evidence="1">The sequence shown here is derived from an EMBL/GenBank/DDBJ whole genome shotgun (WGS) entry which is preliminary data.</text>
</comment>
<reference evidence="1" key="1">
    <citation type="journal article" date="2019" name="Sci. Rep.">
        <title>Draft genome of Tanacetum cinerariifolium, the natural source of mosquito coil.</title>
        <authorList>
            <person name="Yamashiro T."/>
            <person name="Shiraishi A."/>
            <person name="Satake H."/>
            <person name="Nakayama K."/>
        </authorList>
    </citation>
    <scope>NUCLEOTIDE SEQUENCE</scope>
</reference>
<name>A0A699JGA3_TANCI</name>
<sequence>MSMIESNKEENQRYEASFAAHVDRLLEQLNKDETYEPQGITMLDFDDEDEEEGEEKNEEFTLHSTNTMEYLTFGSCKDKEDIDDHNNSFEDLISPIKEHDKESVPFKVGEGEFFALSLYEDECSNSLEEEQYPNEEEAIVTHIQNPPRLPRVAINQVGVDDSVFKNMKEQDNVSLVKDEHHVVERCYENSFSKLTHIIVKQVHRKARVGVRNSSQFVCYGKKNFKEVSNCDKLIKVASKKSCVKQVRNASSQRKRKRKVWVSKHKHFFGLKENNIYVFKNTNMTWTCKAEIRQ</sequence>
<evidence type="ECO:0000313" key="1">
    <source>
        <dbReference type="EMBL" id="GFA32339.1"/>
    </source>
</evidence>
<feature type="non-terminal residue" evidence="1">
    <location>
        <position position="293"/>
    </location>
</feature>
<organism evidence="1">
    <name type="scientific">Tanacetum cinerariifolium</name>
    <name type="common">Dalmatian daisy</name>
    <name type="synonym">Chrysanthemum cinerariifolium</name>
    <dbReference type="NCBI Taxonomy" id="118510"/>
    <lineage>
        <taxon>Eukaryota</taxon>
        <taxon>Viridiplantae</taxon>
        <taxon>Streptophyta</taxon>
        <taxon>Embryophyta</taxon>
        <taxon>Tracheophyta</taxon>
        <taxon>Spermatophyta</taxon>
        <taxon>Magnoliopsida</taxon>
        <taxon>eudicotyledons</taxon>
        <taxon>Gunneridae</taxon>
        <taxon>Pentapetalae</taxon>
        <taxon>asterids</taxon>
        <taxon>campanulids</taxon>
        <taxon>Asterales</taxon>
        <taxon>Asteraceae</taxon>
        <taxon>Asteroideae</taxon>
        <taxon>Anthemideae</taxon>
        <taxon>Anthemidinae</taxon>
        <taxon>Tanacetum</taxon>
    </lineage>
</organism>
<protein>
    <submittedName>
        <fullName evidence="1">Uncharacterized protein</fullName>
    </submittedName>
</protein>
<dbReference type="AlphaFoldDB" id="A0A699JGA3"/>